<evidence type="ECO:0000256" key="1">
    <source>
        <dbReference type="SAM" id="MobiDB-lite"/>
    </source>
</evidence>
<dbReference type="Proteomes" id="UP001275315">
    <property type="component" value="Unassembled WGS sequence"/>
</dbReference>
<evidence type="ECO:0000313" key="3">
    <source>
        <dbReference type="EMBL" id="MDY0408271.1"/>
    </source>
</evidence>
<dbReference type="InterPro" id="IPR036365">
    <property type="entry name" value="PGBD-like_sf"/>
</dbReference>
<evidence type="ECO:0000259" key="2">
    <source>
        <dbReference type="Pfam" id="PF01471"/>
    </source>
</evidence>
<dbReference type="InterPro" id="IPR036366">
    <property type="entry name" value="PGBDSf"/>
</dbReference>
<dbReference type="SUPFAM" id="SSF47090">
    <property type="entry name" value="PGBD-like"/>
    <property type="match status" value="2"/>
</dbReference>
<evidence type="ECO:0000313" key="4">
    <source>
        <dbReference type="Proteomes" id="UP001275315"/>
    </source>
</evidence>
<keyword evidence="4" id="KW-1185">Reference proteome</keyword>
<organism evidence="3 4">
    <name type="scientific">Paracerasibacillus soli</name>
    <dbReference type="NCBI Taxonomy" id="480284"/>
    <lineage>
        <taxon>Bacteria</taxon>
        <taxon>Bacillati</taxon>
        <taxon>Bacillota</taxon>
        <taxon>Bacilli</taxon>
        <taxon>Bacillales</taxon>
        <taxon>Bacillaceae</taxon>
        <taxon>Paracerasibacillus</taxon>
    </lineage>
</organism>
<dbReference type="InterPro" id="IPR002477">
    <property type="entry name" value="Peptidoglycan-bd-like"/>
</dbReference>
<dbReference type="Gene3D" id="1.10.101.10">
    <property type="entry name" value="PGBD-like superfamily/PGBD"/>
    <property type="match status" value="2"/>
</dbReference>
<feature type="region of interest" description="Disordered" evidence="1">
    <location>
        <begin position="186"/>
        <end position="206"/>
    </location>
</feature>
<reference evidence="3 4" key="1">
    <citation type="submission" date="2023-10" db="EMBL/GenBank/DDBJ databases">
        <title>Virgibacillus soli CC-YMP-6 genome.</title>
        <authorList>
            <person name="Miliotis G."/>
            <person name="Sengupta P."/>
            <person name="Hameed A."/>
            <person name="Chuvochina M."/>
            <person name="Mcdonagh F."/>
            <person name="Simpson A.C."/>
            <person name="Singh N.K."/>
            <person name="Rekha P.D."/>
            <person name="Raman K."/>
            <person name="Hugenholtz P."/>
            <person name="Venkateswaran K."/>
        </authorList>
    </citation>
    <scope>NUCLEOTIDE SEQUENCE [LARGE SCALE GENOMIC DNA]</scope>
    <source>
        <strain evidence="3 4">CC-YMP-6</strain>
    </source>
</reference>
<name>A0ABU5CPJ9_9BACI</name>
<dbReference type="RefSeq" id="WP_320379017.1">
    <property type="nucleotide sequence ID" value="NZ_JAWDIQ010000001.1"/>
</dbReference>
<sequence length="206" mass="23641">MNGTLNQIAKHSFLYGFVLSQPFSFNVNAYPILENKELLEKGHLEYGEHSESVQTLQLKLKKLSYYDDDLDGDFGILTEHSVKQFQKDHQIDVSGQADAQTIFSLIDAERKRNVKKIEQLTGSVTPGTHSKEVKIVQEALQYFGYYEGEIDGIYGPLTEKALAIAEEEHQIELKFEVTKTSLETMYENDEKEQEKASQTNHYKNKR</sequence>
<protein>
    <submittedName>
        <fullName evidence="3">Peptidoglycan-binding protein</fullName>
    </submittedName>
</protein>
<feature type="compositionally biased region" description="Polar residues" evidence="1">
    <location>
        <begin position="196"/>
        <end position="206"/>
    </location>
</feature>
<comment type="caution">
    <text evidence="3">The sequence shown here is derived from an EMBL/GenBank/DDBJ whole genome shotgun (WGS) entry which is preliminary data.</text>
</comment>
<proteinExistence type="predicted"/>
<accession>A0ABU5CPJ9</accession>
<feature type="domain" description="Peptidoglycan binding-like" evidence="2">
    <location>
        <begin position="50"/>
        <end position="102"/>
    </location>
</feature>
<dbReference type="EMBL" id="JAWDIQ010000001">
    <property type="protein sequence ID" value="MDY0408271.1"/>
    <property type="molecule type" value="Genomic_DNA"/>
</dbReference>
<dbReference type="Pfam" id="PF01471">
    <property type="entry name" value="PG_binding_1"/>
    <property type="match status" value="2"/>
</dbReference>
<gene>
    <name evidence="3" type="ORF">RWD45_06470</name>
</gene>
<feature type="domain" description="Peptidoglycan binding-like" evidence="2">
    <location>
        <begin position="130"/>
        <end position="163"/>
    </location>
</feature>